<dbReference type="EMBL" id="CP132375">
    <property type="protein sequence ID" value="WLS98690.1"/>
    <property type="molecule type" value="Genomic_DNA"/>
</dbReference>
<dbReference type="Proteomes" id="UP001229773">
    <property type="component" value="Chromosome"/>
</dbReference>
<sequence length="236" mass="26540">MSITSLLTSFWHACIGAPHCLLCHDCADVSGLCRSCRQDMAALRRSDTDICLRCRAGGLTAGVCEQCGQKWPFTTLYASYRYAAPLQQMLRAFKHQRQLALLDTLAALMLAQPPQWLEKVKIDAVLAMPLSRRRLFERGFNQSQLLAAIIARHYTLPVVTPDWIERCHRPPQSTLKKSARLHNVRGVFRLNSAVKKRNLLLIDDVVTTGATIFELAQTLKKSGVAQVYVWTLAHPE</sequence>
<dbReference type="Gene3D" id="3.40.50.2020">
    <property type="match status" value="1"/>
</dbReference>
<comment type="similarity">
    <text evidence="1">Belongs to the ComF/GntX family.</text>
</comment>
<dbReference type="PANTHER" id="PTHR47505:SF1">
    <property type="entry name" value="DNA UTILIZATION PROTEIN YHGH"/>
    <property type="match status" value="1"/>
</dbReference>
<dbReference type="InterPro" id="IPR029057">
    <property type="entry name" value="PRTase-like"/>
</dbReference>
<evidence type="ECO:0000313" key="2">
    <source>
        <dbReference type="EMBL" id="WLS98690.1"/>
    </source>
</evidence>
<protein>
    <submittedName>
        <fullName evidence="2">ComF family protein</fullName>
    </submittedName>
</protein>
<organism evidence="2 3">
    <name type="scientific">Snodgrassella alvi</name>
    <dbReference type="NCBI Taxonomy" id="1196083"/>
    <lineage>
        <taxon>Bacteria</taxon>
        <taxon>Pseudomonadati</taxon>
        <taxon>Pseudomonadota</taxon>
        <taxon>Betaproteobacteria</taxon>
        <taxon>Neisseriales</taxon>
        <taxon>Neisseriaceae</taxon>
        <taxon>Snodgrassella</taxon>
    </lineage>
</organism>
<dbReference type="GeneID" id="32537333"/>
<reference evidence="2 3" key="1">
    <citation type="submission" date="2023-08" db="EMBL/GenBank/DDBJ databases">
        <title>Complete genome sequences of 12 bacterial strains from the honey bee gut, resolved with long-read nanopore sequencing.</title>
        <authorList>
            <person name="Kwong W.K."/>
            <person name="Acheampong S."/>
            <person name="Polat M.F."/>
        </authorList>
    </citation>
    <scope>NUCLEOTIDE SEQUENCE [LARGE SCALE GENOMIC DNA]</scope>
    <source>
        <strain evidence="3">wkB9</strain>
    </source>
</reference>
<dbReference type="RefSeq" id="WP_232335960.1">
    <property type="nucleotide sequence ID" value="NZ_CP132375.1"/>
</dbReference>
<dbReference type="SUPFAM" id="SSF53271">
    <property type="entry name" value="PRTase-like"/>
    <property type="match status" value="1"/>
</dbReference>
<evidence type="ECO:0000256" key="1">
    <source>
        <dbReference type="ARBA" id="ARBA00008007"/>
    </source>
</evidence>
<accession>A0ABD7Z4E8</accession>
<dbReference type="AlphaFoldDB" id="A0ABD7Z4E8"/>
<dbReference type="InterPro" id="IPR000836">
    <property type="entry name" value="PRTase_dom"/>
</dbReference>
<evidence type="ECO:0000313" key="3">
    <source>
        <dbReference type="Proteomes" id="UP001229773"/>
    </source>
</evidence>
<proteinExistence type="inferred from homology"/>
<name>A0ABD7Z4E8_9NEIS</name>
<dbReference type="PANTHER" id="PTHR47505">
    <property type="entry name" value="DNA UTILIZATION PROTEIN YHGH"/>
    <property type="match status" value="1"/>
</dbReference>
<dbReference type="InterPro" id="IPR051910">
    <property type="entry name" value="ComF/GntX_DNA_util-trans"/>
</dbReference>
<dbReference type="CDD" id="cd06223">
    <property type="entry name" value="PRTases_typeI"/>
    <property type="match status" value="1"/>
</dbReference>
<gene>
    <name evidence="2" type="ORF">RAM05_01335</name>
</gene>